<organism evidence="2">
    <name type="scientific">Aegilops tauschii</name>
    <name type="common">Tausch's goatgrass</name>
    <name type="synonym">Aegilops squarrosa</name>
    <dbReference type="NCBI Taxonomy" id="37682"/>
    <lineage>
        <taxon>Eukaryota</taxon>
        <taxon>Viridiplantae</taxon>
        <taxon>Streptophyta</taxon>
        <taxon>Embryophyta</taxon>
        <taxon>Tracheophyta</taxon>
        <taxon>Spermatophyta</taxon>
        <taxon>Magnoliopsida</taxon>
        <taxon>Liliopsida</taxon>
        <taxon>Poales</taxon>
        <taxon>Poaceae</taxon>
        <taxon>BOP clade</taxon>
        <taxon>Pooideae</taxon>
        <taxon>Triticodae</taxon>
        <taxon>Triticeae</taxon>
        <taxon>Triticinae</taxon>
        <taxon>Aegilops</taxon>
    </lineage>
</organism>
<evidence type="ECO:0000313" key="2">
    <source>
        <dbReference type="EnsemblPlants" id="EMT18250"/>
    </source>
</evidence>
<dbReference type="Pfam" id="PF12776">
    <property type="entry name" value="Myb_DNA-bind_3"/>
    <property type="match status" value="1"/>
</dbReference>
<dbReference type="PANTHER" id="PTHR47127">
    <property type="entry name" value="10A19I.15"/>
    <property type="match status" value="1"/>
</dbReference>
<dbReference type="AlphaFoldDB" id="R7WDW5"/>
<sequence length="246" mass="27300">MDNVEVTAASGNSGKSGVIVWTTSITNTMLGFLADLVAKGKRTSSGFRERHLKQCAAVLNEQFKLAITSDQVRNHLKKWRKIWTHKPDAPFLNNPIEHYHAMETIFGTTGAKGMNARSGNDLLSIDVDDEENGEINTSLQVGESSHPKRPPKKKAKVVKVLEDPLGAILKDGFKLVAEALVKSGGDDDDIPDDLWGVVSGLKEFDEEHLAHYYAHLVDKPKTARAFMKLSETNKSVWVSRYVKKNF</sequence>
<accession>R7WDW5</accession>
<reference evidence="2" key="1">
    <citation type="submission" date="2015-06" db="UniProtKB">
        <authorList>
            <consortium name="EnsemblPlants"/>
        </authorList>
    </citation>
    <scope>IDENTIFICATION</scope>
</reference>
<dbReference type="EnsemblPlants" id="EMT18250">
    <property type="protein sequence ID" value="EMT18250"/>
    <property type="gene ID" value="F775_16073"/>
</dbReference>
<proteinExistence type="predicted"/>
<protein>
    <recommendedName>
        <fullName evidence="1">Myb/SANT-like domain-containing protein</fullName>
    </recommendedName>
</protein>
<dbReference type="InterPro" id="IPR024752">
    <property type="entry name" value="Myb/SANT-like_dom"/>
</dbReference>
<evidence type="ECO:0000259" key="1">
    <source>
        <dbReference type="Pfam" id="PF12776"/>
    </source>
</evidence>
<feature type="domain" description="Myb/SANT-like" evidence="1">
    <location>
        <begin position="21"/>
        <end position="84"/>
    </location>
</feature>
<name>R7WDW5_AEGTA</name>